<protein>
    <recommendedName>
        <fullName evidence="6">Carbonic anhydrase</fullName>
    </recommendedName>
</protein>
<dbReference type="RefSeq" id="WP_064282243.1">
    <property type="nucleotide sequence ID" value="NZ_LWCS01000024.1"/>
</dbReference>
<dbReference type="Proteomes" id="UP000078396">
    <property type="component" value="Unassembled WGS sequence"/>
</dbReference>
<evidence type="ECO:0000256" key="3">
    <source>
        <dbReference type="PIRSR" id="PIRSR601765-1"/>
    </source>
</evidence>
<feature type="binding site" evidence="3">
    <location>
        <position position="86"/>
    </location>
    <ligand>
        <name>Zn(2+)</name>
        <dbReference type="ChEBI" id="CHEBI:29105"/>
    </ligand>
</feature>
<dbReference type="STRING" id="912594.AWC12_11290"/>
<reference evidence="4 5" key="1">
    <citation type="submission" date="2016-04" db="EMBL/GenBank/DDBJ databases">
        <title>Draft Genome Sequences of Staphylococcus capitis Strain H36, S. capitis Strain H65, S. cohnii Strain H62, S. hominis Strain H69, Mycobacterium iranicum Strain H39, Plantibacter sp. Strain H53, Pseudomonas oryzihabitans Strain H72, and Microbacterium sp. Strain H83, isolated from residential settings.</title>
        <authorList>
            <person name="Lymperopoulou D."/>
            <person name="Adams R.I."/>
            <person name="Lindow S."/>
            <person name="Coil D.A."/>
            <person name="Jospin G."/>
            <person name="Eisen J.A."/>
        </authorList>
    </citation>
    <scope>NUCLEOTIDE SEQUENCE [LARGE SCALE GENOMIC DNA]</scope>
    <source>
        <strain evidence="4 5">H39</strain>
    </source>
</reference>
<evidence type="ECO:0000313" key="4">
    <source>
        <dbReference type="EMBL" id="OAN37811.1"/>
    </source>
</evidence>
<feature type="binding site" evidence="3">
    <location>
        <position position="89"/>
    </location>
    <ligand>
        <name>Zn(2+)</name>
        <dbReference type="ChEBI" id="CHEBI:29105"/>
    </ligand>
</feature>
<evidence type="ECO:0000256" key="2">
    <source>
        <dbReference type="ARBA" id="ARBA00024993"/>
    </source>
</evidence>
<accession>A0A178LVL0</accession>
<name>A0A178LVL0_MYCIR</name>
<dbReference type="InterPro" id="IPR036874">
    <property type="entry name" value="Carbonic_anhydrase_sf"/>
</dbReference>
<dbReference type="InterPro" id="IPR001765">
    <property type="entry name" value="Carbonic_anhydrase"/>
</dbReference>
<dbReference type="AlphaFoldDB" id="A0A178LVL0"/>
<evidence type="ECO:0000313" key="5">
    <source>
        <dbReference type="Proteomes" id="UP000078396"/>
    </source>
</evidence>
<comment type="similarity">
    <text evidence="1">Belongs to the beta-class carbonic anhydrase family.</text>
</comment>
<sequence length="195" mass="21006">MTPPLAAWQQLRDRRRPSHGQSSDQPVAAVFRCADTPFNIDEVFGQETAALFDISTWGHVVDSSVLGSLEYAVEELNVPLIVVLGHDNCPVMQAALRAWEHAELPGGSMRRVIEHALLSVVRRGTVADSVQSVAAAHIVETGVALLQRSPTLSNRVDERTCGIVCATVSSTDGEVQVHATIGAVNESESKVFELV</sequence>
<evidence type="ECO:0000256" key="1">
    <source>
        <dbReference type="ARBA" id="ARBA00006217"/>
    </source>
</evidence>
<organism evidence="4 5">
    <name type="scientific">Mycolicibacterium iranicum</name>
    <name type="common">Mycobacterium iranicum</name>
    <dbReference type="NCBI Taxonomy" id="912594"/>
    <lineage>
        <taxon>Bacteria</taxon>
        <taxon>Bacillati</taxon>
        <taxon>Actinomycetota</taxon>
        <taxon>Actinomycetes</taxon>
        <taxon>Mycobacteriales</taxon>
        <taxon>Mycobacteriaceae</taxon>
        <taxon>Mycolicibacterium</taxon>
    </lineage>
</organism>
<dbReference type="GO" id="GO:0004089">
    <property type="term" value="F:carbonate dehydratase activity"/>
    <property type="evidence" value="ECO:0007669"/>
    <property type="project" value="InterPro"/>
</dbReference>
<comment type="cofactor">
    <cofactor evidence="3">
        <name>Zn(2+)</name>
        <dbReference type="ChEBI" id="CHEBI:29105"/>
    </cofactor>
    <text evidence="3">Binds 1 zinc ion per subunit.</text>
</comment>
<dbReference type="GO" id="GO:0008270">
    <property type="term" value="F:zinc ion binding"/>
    <property type="evidence" value="ECO:0007669"/>
    <property type="project" value="InterPro"/>
</dbReference>
<feature type="binding site" evidence="3">
    <location>
        <position position="35"/>
    </location>
    <ligand>
        <name>Zn(2+)</name>
        <dbReference type="ChEBI" id="CHEBI:29105"/>
    </ligand>
</feature>
<evidence type="ECO:0008006" key="6">
    <source>
        <dbReference type="Google" id="ProtNLM"/>
    </source>
</evidence>
<dbReference type="Pfam" id="PF00484">
    <property type="entry name" value="Pro_CA"/>
    <property type="match status" value="1"/>
</dbReference>
<gene>
    <name evidence="4" type="ORF">A4X20_20790</name>
</gene>
<keyword evidence="3" id="KW-0862">Zinc</keyword>
<keyword evidence="3" id="KW-0479">Metal-binding</keyword>
<dbReference type="SMART" id="SM00947">
    <property type="entry name" value="Pro_CA"/>
    <property type="match status" value="1"/>
</dbReference>
<dbReference type="SUPFAM" id="SSF53056">
    <property type="entry name" value="beta-carbonic anhydrase, cab"/>
    <property type="match status" value="1"/>
</dbReference>
<feature type="binding site" evidence="3">
    <location>
        <position position="33"/>
    </location>
    <ligand>
        <name>Zn(2+)</name>
        <dbReference type="ChEBI" id="CHEBI:29105"/>
    </ligand>
</feature>
<dbReference type="EMBL" id="LWCS01000024">
    <property type="protein sequence ID" value="OAN37811.1"/>
    <property type="molecule type" value="Genomic_DNA"/>
</dbReference>
<dbReference type="OrthoDB" id="4709146at2"/>
<proteinExistence type="inferred from homology"/>
<dbReference type="Gene3D" id="3.40.1050.10">
    <property type="entry name" value="Carbonic anhydrase"/>
    <property type="match status" value="1"/>
</dbReference>
<comment type="function">
    <text evidence="2">Catalyzes the reversible hydration of carbon dioxide to form bicarbonate.</text>
</comment>
<comment type="caution">
    <text evidence="4">The sequence shown here is derived from an EMBL/GenBank/DDBJ whole genome shotgun (WGS) entry which is preliminary data.</text>
</comment>